<feature type="domain" description="Methylated-DNA-[protein]-cysteine S-methyltransferase DNA binding" evidence="2">
    <location>
        <begin position="12"/>
        <end position="83"/>
    </location>
</feature>
<dbReference type="Pfam" id="PF01035">
    <property type="entry name" value="DNA_binding_1"/>
    <property type="match status" value="1"/>
</dbReference>
<dbReference type="GO" id="GO:0006281">
    <property type="term" value="P:DNA repair"/>
    <property type="evidence" value="ECO:0007669"/>
    <property type="project" value="InterPro"/>
</dbReference>
<accession>A0A3E0HDE5</accession>
<organism evidence="3 4">
    <name type="scientific">Kutzneria buriramensis</name>
    <dbReference type="NCBI Taxonomy" id="1045776"/>
    <lineage>
        <taxon>Bacteria</taxon>
        <taxon>Bacillati</taxon>
        <taxon>Actinomycetota</taxon>
        <taxon>Actinomycetes</taxon>
        <taxon>Pseudonocardiales</taxon>
        <taxon>Pseudonocardiaceae</taxon>
        <taxon>Kutzneria</taxon>
    </lineage>
</organism>
<evidence type="ECO:0000313" key="3">
    <source>
        <dbReference type="EMBL" id="REH42029.1"/>
    </source>
</evidence>
<evidence type="ECO:0000313" key="4">
    <source>
        <dbReference type="Proteomes" id="UP000256269"/>
    </source>
</evidence>
<dbReference type="AlphaFoldDB" id="A0A3E0HDE5"/>
<dbReference type="InterPro" id="IPR036388">
    <property type="entry name" value="WH-like_DNA-bd_sf"/>
</dbReference>
<gene>
    <name evidence="3" type="ORF">BCF44_111334</name>
</gene>
<keyword evidence="4" id="KW-1185">Reference proteome</keyword>
<evidence type="ECO:0000259" key="2">
    <source>
        <dbReference type="Pfam" id="PF01035"/>
    </source>
</evidence>
<name>A0A3E0HDE5_9PSEU</name>
<dbReference type="SUPFAM" id="SSF46767">
    <property type="entry name" value="Methylated DNA-protein cysteine methyltransferase, C-terminal domain"/>
    <property type="match status" value="1"/>
</dbReference>
<dbReference type="Proteomes" id="UP000256269">
    <property type="component" value="Unassembled WGS sequence"/>
</dbReference>
<sequence>MDAEILDPVIVEQVRAVIARIPAGRVATYGDVADISRAPSARLVGRVLQNGHDLPWQRVLRANGTCAPHLADEQLSLLEAEGVPSVDGKVDLRKYRWEEAVPEQPEQPQLGLF</sequence>
<dbReference type="PANTHER" id="PTHR42942">
    <property type="entry name" value="6-O-METHYLGUANINE DNA METHYLTRANSFERASE"/>
    <property type="match status" value="1"/>
</dbReference>
<comment type="caution">
    <text evidence="3">The sequence shown here is derived from an EMBL/GenBank/DDBJ whole genome shotgun (WGS) entry which is preliminary data.</text>
</comment>
<dbReference type="EMBL" id="QUNO01000011">
    <property type="protein sequence ID" value="REH42029.1"/>
    <property type="molecule type" value="Genomic_DNA"/>
</dbReference>
<dbReference type="GO" id="GO:0003824">
    <property type="term" value="F:catalytic activity"/>
    <property type="evidence" value="ECO:0007669"/>
    <property type="project" value="InterPro"/>
</dbReference>
<dbReference type="PANTHER" id="PTHR42942:SF1">
    <property type="entry name" value="ALKYLTRANSFERASE-LIKE PROTEIN 1"/>
    <property type="match status" value="1"/>
</dbReference>
<dbReference type="CDD" id="cd06445">
    <property type="entry name" value="ATase"/>
    <property type="match status" value="1"/>
</dbReference>
<dbReference type="InterPro" id="IPR036217">
    <property type="entry name" value="MethylDNA_cys_MeTrfase_DNAb"/>
</dbReference>
<dbReference type="Gene3D" id="1.10.10.10">
    <property type="entry name" value="Winged helix-like DNA-binding domain superfamily/Winged helix DNA-binding domain"/>
    <property type="match status" value="1"/>
</dbReference>
<protein>
    <submittedName>
        <fullName evidence="3">Alkylated DNA nucleotide flippase Atl1</fullName>
    </submittedName>
</protein>
<evidence type="ECO:0000256" key="1">
    <source>
        <dbReference type="ARBA" id="ARBA00022763"/>
    </source>
</evidence>
<reference evidence="3 4" key="1">
    <citation type="submission" date="2018-08" db="EMBL/GenBank/DDBJ databases">
        <title>Genomic Encyclopedia of Archaeal and Bacterial Type Strains, Phase II (KMG-II): from individual species to whole genera.</title>
        <authorList>
            <person name="Goeker M."/>
        </authorList>
    </citation>
    <scope>NUCLEOTIDE SEQUENCE [LARGE SCALE GENOMIC DNA]</scope>
    <source>
        <strain evidence="3 4">DSM 45791</strain>
    </source>
</reference>
<dbReference type="InterPro" id="IPR052520">
    <property type="entry name" value="ATL_DNA_repair"/>
</dbReference>
<dbReference type="RefSeq" id="WP_116178028.1">
    <property type="nucleotide sequence ID" value="NZ_CP144375.1"/>
</dbReference>
<dbReference type="OrthoDB" id="9132167at2"/>
<keyword evidence="1" id="KW-0227">DNA damage</keyword>
<dbReference type="InterPro" id="IPR014048">
    <property type="entry name" value="MethylDNA_cys_MeTrfase_DNA-bd"/>
</dbReference>
<proteinExistence type="predicted"/>